<evidence type="ECO:0000313" key="1">
    <source>
        <dbReference type="EMBL" id="EWY92007.1"/>
    </source>
</evidence>
<dbReference type="EMBL" id="JH717843">
    <property type="protein sequence ID" value="EWY92007.1"/>
    <property type="molecule type" value="Genomic_DNA"/>
</dbReference>
<sequence>MAAESKLGDNTIWHTFTRYIPECFVSDYSKLEKGLKEFFPGGIDVTFEKETADHVAHYKVIGLRDSPDNINLQKFLTDVKMSRDSTIGNKDEYKRCTKFIPRKLVEEKNKKALEEKLLSFFPGGVIMTRPVVGELYKVEGLVLKSSEDFNLLEKLQDLNLLMKE</sequence>
<accession>W9IBL8</accession>
<gene>
    <name evidence="1" type="ORF">FOYG_08913</name>
</gene>
<dbReference type="Proteomes" id="UP000030753">
    <property type="component" value="Unassembled WGS sequence"/>
</dbReference>
<evidence type="ECO:0000313" key="2">
    <source>
        <dbReference type="Proteomes" id="UP000030753"/>
    </source>
</evidence>
<dbReference type="HOGENOM" id="CLU_1619071_0_0_1"/>
<name>W9IBL8_FUSOX</name>
<organism evidence="1 2">
    <name type="scientific">Fusarium oxysporum NRRL 32931</name>
    <dbReference type="NCBI Taxonomy" id="660029"/>
    <lineage>
        <taxon>Eukaryota</taxon>
        <taxon>Fungi</taxon>
        <taxon>Dikarya</taxon>
        <taxon>Ascomycota</taxon>
        <taxon>Pezizomycotina</taxon>
        <taxon>Sordariomycetes</taxon>
        <taxon>Hypocreomycetidae</taxon>
        <taxon>Hypocreales</taxon>
        <taxon>Nectriaceae</taxon>
        <taxon>Fusarium</taxon>
        <taxon>Fusarium oxysporum species complex</taxon>
    </lineage>
</organism>
<dbReference type="AlphaFoldDB" id="W9IBL8"/>
<reference evidence="1 2" key="1">
    <citation type="submission" date="2011-06" db="EMBL/GenBank/DDBJ databases">
        <title>The Genome Sequence of Fusarium oxysporum FOSC 3-a.</title>
        <authorList>
            <consortium name="The Broad Institute Genome Sequencing Platform"/>
            <person name="Ma L.-J."/>
            <person name="Gale L.R."/>
            <person name="Schwartz D.C."/>
            <person name="Zhou S."/>
            <person name="Corby-Kistler H."/>
            <person name="Young S.K."/>
            <person name="Zeng Q."/>
            <person name="Gargeya S."/>
            <person name="Fitzgerald M."/>
            <person name="Haas B."/>
            <person name="Abouelleil A."/>
            <person name="Alvarado L."/>
            <person name="Arachchi H.M."/>
            <person name="Berlin A."/>
            <person name="Brown A."/>
            <person name="Chapman S.B."/>
            <person name="Chen Z."/>
            <person name="Dunbar C."/>
            <person name="Freedman E."/>
            <person name="Gearin G."/>
            <person name="Gellesch M."/>
            <person name="Goldberg J."/>
            <person name="Griggs A."/>
            <person name="Gujja S."/>
            <person name="Heiman D."/>
            <person name="Howarth C."/>
            <person name="Larson L."/>
            <person name="Lui A."/>
            <person name="MacDonald P.J.P."/>
            <person name="Mehta T."/>
            <person name="Montmayeur A."/>
            <person name="Murphy C."/>
            <person name="Neiman D."/>
            <person name="Pearson M."/>
            <person name="Priest M."/>
            <person name="Roberts A."/>
            <person name="Saif S."/>
            <person name="Shea T."/>
            <person name="Shenoy N."/>
            <person name="Sisk P."/>
            <person name="Stolte C."/>
            <person name="Sykes S."/>
            <person name="Wortman J."/>
            <person name="Nusbaum C."/>
            <person name="Birren B."/>
        </authorList>
    </citation>
    <scope>NUCLEOTIDE SEQUENCE [LARGE SCALE GENOMIC DNA]</scope>
    <source>
        <strain evidence="2">FOSC 3-a</strain>
    </source>
</reference>
<dbReference type="OrthoDB" id="4977395at2759"/>
<protein>
    <submittedName>
        <fullName evidence="1">Uncharacterized protein</fullName>
    </submittedName>
</protein>
<proteinExistence type="predicted"/>